<dbReference type="Pfam" id="PF01436">
    <property type="entry name" value="NHL"/>
    <property type="match status" value="3"/>
</dbReference>
<keyword evidence="1" id="KW-0677">Repeat</keyword>
<dbReference type="Proteomes" id="UP000663877">
    <property type="component" value="Unassembled WGS sequence"/>
</dbReference>
<dbReference type="SUPFAM" id="SSF101898">
    <property type="entry name" value="NHL repeat"/>
    <property type="match status" value="1"/>
</dbReference>
<dbReference type="EMBL" id="CAJNOM010002458">
    <property type="protein sequence ID" value="CAF1632956.1"/>
    <property type="molecule type" value="Genomic_DNA"/>
</dbReference>
<evidence type="ECO:0000313" key="4">
    <source>
        <dbReference type="Proteomes" id="UP000663832"/>
    </source>
</evidence>
<dbReference type="GO" id="GO:0000209">
    <property type="term" value="P:protein polyubiquitination"/>
    <property type="evidence" value="ECO:0007669"/>
    <property type="project" value="TreeGrafter"/>
</dbReference>
<proteinExistence type="predicted"/>
<dbReference type="EMBL" id="CAJNOI010002136">
    <property type="protein sequence ID" value="CAF1459966.1"/>
    <property type="molecule type" value="Genomic_DNA"/>
</dbReference>
<dbReference type="Proteomes" id="UP000663832">
    <property type="component" value="Unassembled WGS sequence"/>
</dbReference>
<name>A0A816D9D8_9BILA</name>
<dbReference type="GO" id="GO:0008270">
    <property type="term" value="F:zinc ion binding"/>
    <property type="evidence" value="ECO:0007669"/>
    <property type="project" value="UniProtKB-KW"/>
</dbReference>
<dbReference type="InterPro" id="IPR050952">
    <property type="entry name" value="TRIM-NHL_E3_ligases"/>
</dbReference>
<dbReference type="Gene3D" id="2.120.10.30">
    <property type="entry name" value="TolB, C-terminal domain"/>
    <property type="match status" value="2"/>
</dbReference>
<dbReference type="InterPro" id="IPR011042">
    <property type="entry name" value="6-blade_b-propeller_TolB-like"/>
</dbReference>
<evidence type="ECO:0000313" key="3">
    <source>
        <dbReference type="EMBL" id="CAF1632956.1"/>
    </source>
</evidence>
<dbReference type="PANTHER" id="PTHR24104">
    <property type="entry name" value="E3 UBIQUITIN-PROTEIN LIGASE NHLRC1-RELATED"/>
    <property type="match status" value="1"/>
</dbReference>
<dbReference type="GO" id="GO:0061630">
    <property type="term" value="F:ubiquitin protein ligase activity"/>
    <property type="evidence" value="ECO:0007669"/>
    <property type="project" value="TreeGrafter"/>
</dbReference>
<evidence type="ECO:0000256" key="1">
    <source>
        <dbReference type="ARBA" id="ARBA00022737"/>
    </source>
</evidence>
<protein>
    <submittedName>
        <fullName evidence="3">Uncharacterized protein</fullName>
    </submittedName>
</protein>
<organism evidence="3 4">
    <name type="scientific">Adineta steineri</name>
    <dbReference type="NCBI Taxonomy" id="433720"/>
    <lineage>
        <taxon>Eukaryota</taxon>
        <taxon>Metazoa</taxon>
        <taxon>Spiralia</taxon>
        <taxon>Gnathifera</taxon>
        <taxon>Rotifera</taxon>
        <taxon>Eurotatoria</taxon>
        <taxon>Bdelloidea</taxon>
        <taxon>Adinetida</taxon>
        <taxon>Adinetidae</taxon>
        <taxon>Adineta</taxon>
    </lineage>
</organism>
<reference evidence="3" key="1">
    <citation type="submission" date="2021-02" db="EMBL/GenBank/DDBJ databases">
        <authorList>
            <person name="Nowell W R."/>
        </authorList>
    </citation>
    <scope>NUCLEOTIDE SEQUENCE</scope>
</reference>
<dbReference type="InterPro" id="IPR001258">
    <property type="entry name" value="NHL_repeat"/>
</dbReference>
<dbReference type="GO" id="GO:0043161">
    <property type="term" value="P:proteasome-mediated ubiquitin-dependent protein catabolic process"/>
    <property type="evidence" value="ECO:0007669"/>
    <property type="project" value="TreeGrafter"/>
</dbReference>
<dbReference type="CDD" id="cd05819">
    <property type="entry name" value="NHL"/>
    <property type="match status" value="1"/>
</dbReference>
<keyword evidence="4" id="KW-1185">Reference proteome</keyword>
<comment type="caution">
    <text evidence="3">The sequence shown here is derived from an EMBL/GenBank/DDBJ whole genome shotgun (WGS) entry which is preliminary data.</text>
</comment>
<gene>
    <name evidence="2" type="ORF">BJG266_LOCUS40922</name>
    <name evidence="3" type="ORF">QVE165_LOCUS57799</name>
</gene>
<accession>A0A816D9D8</accession>
<sequence>MATTNNKAQCFVCSKEKNTYNCKGCLNEFCFLHLTEHRQKIETQLEKIINDHDQFQQTIIKQKQNPPNSSLIQQINQWEINSIHQIQQTAEECRKTLTKVTQKLIDGVEKKFIELSQKLKEIREENEFNEIDLNHFQLKLTQITKEFLQPASISIRQDSQEFIKKISVISSFDSSQPNHSSISTATISKNPITINQISTQSQIKLQQIQTKKNKFKKFAVTVAGGNGKGHKLNQLYYPWGIVTDTDKSVYIADSDNHRIVRWKLNSNTGQIIAGGNEQGTQNNQLSCPTNIIFDKKNNSFIISDYGNERVIRYFDQNQTNQQIIISNIDCGDLTIDKKGFIYVSDLEKNEVRRWKQGDKKGELVAGGNGKGDHLNQLNTPTFIFVDEVDSLYISDSENHRVMKWKKDAKEGIIVAGGNGQGDSLKQLWSPRGVIVDHLGQIYVADCGNHRLMRWCEGDEEGEIIVGGNQSNQLKGPIGLSFDNEENLYVADFGNHRIQKYEKI</sequence>
<dbReference type="Gene3D" id="2.40.10.500">
    <property type="match status" value="1"/>
</dbReference>
<dbReference type="PANTHER" id="PTHR24104:SF25">
    <property type="entry name" value="PROTEIN LIN-41"/>
    <property type="match status" value="1"/>
</dbReference>
<dbReference type="OrthoDB" id="342730at2759"/>
<dbReference type="AlphaFoldDB" id="A0A816D9D8"/>
<evidence type="ECO:0000313" key="2">
    <source>
        <dbReference type="EMBL" id="CAF1459966.1"/>
    </source>
</evidence>